<protein>
    <submittedName>
        <fullName evidence="1">Uncharacterized protein</fullName>
    </submittedName>
</protein>
<organism evidence="1 2">
    <name type="scientific">Rhizophagus clarus</name>
    <dbReference type="NCBI Taxonomy" id="94130"/>
    <lineage>
        <taxon>Eukaryota</taxon>
        <taxon>Fungi</taxon>
        <taxon>Fungi incertae sedis</taxon>
        <taxon>Mucoromycota</taxon>
        <taxon>Glomeromycotina</taxon>
        <taxon>Glomeromycetes</taxon>
        <taxon>Glomerales</taxon>
        <taxon>Glomeraceae</taxon>
        <taxon>Rhizophagus</taxon>
    </lineage>
</organism>
<dbReference type="Proteomes" id="UP000247702">
    <property type="component" value="Unassembled WGS sequence"/>
</dbReference>
<sequence length="216" mass="25501">MTLSADYCQANLYQKSEVRTNVPRWPFCSTRHGIQLYYIKEVSTQTATIIWWSDTNKTMSGLKNIVFKRSSFPFVLCSKNDMFTSPAPVIKPVATITQRLLITKGRFFHSTPNDKNFFLITYKIIQENSDFFNENDPDYNLNYDHEFIYSYHTTNYYVKCKLLSHSIIEDLLNNEEFDINIRNNEIPLSPQQKLSLEESLFIKLYLRVSRMDEIII</sequence>
<dbReference type="EMBL" id="BEXD01000058">
    <property type="protein sequence ID" value="GBB83846.1"/>
    <property type="molecule type" value="Genomic_DNA"/>
</dbReference>
<keyword evidence="2" id="KW-1185">Reference proteome</keyword>
<name>A0A2Z6QU63_9GLOM</name>
<evidence type="ECO:0000313" key="1">
    <source>
        <dbReference type="EMBL" id="GBB83846.1"/>
    </source>
</evidence>
<dbReference type="AlphaFoldDB" id="A0A2Z6QU63"/>
<gene>
    <name evidence="1" type="ORF">RclHR1_01050020</name>
</gene>
<accession>A0A2Z6QU63</accession>
<reference evidence="1 2" key="1">
    <citation type="submission" date="2017-11" db="EMBL/GenBank/DDBJ databases">
        <title>The genome of Rhizophagus clarus HR1 reveals common genetic basis of auxotrophy among arbuscular mycorrhizal fungi.</title>
        <authorList>
            <person name="Kobayashi Y."/>
        </authorList>
    </citation>
    <scope>NUCLEOTIDE SEQUENCE [LARGE SCALE GENOMIC DNA]</scope>
    <source>
        <strain evidence="1 2">HR1</strain>
    </source>
</reference>
<comment type="caution">
    <text evidence="1">The sequence shown here is derived from an EMBL/GenBank/DDBJ whole genome shotgun (WGS) entry which is preliminary data.</text>
</comment>
<evidence type="ECO:0000313" key="2">
    <source>
        <dbReference type="Proteomes" id="UP000247702"/>
    </source>
</evidence>
<proteinExistence type="predicted"/>